<dbReference type="FunFam" id="3.90.190.10:FF:000035">
    <property type="entry name" value="Tyrosine phosphatase, putative"/>
    <property type="match status" value="1"/>
</dbReference>
<dbReference type="GO" id="GO:0005737">
    <property type="term" value="C:cytoplasm"/>
    <property type="evidence" value="ECO:0007669"/>
    <property type="project" value="UniProtKB-SubCell"/>
</dbReference>
<dbReference type="Proteomes" id="UP001157974">
    <property type="component" value="Unassembled WGS sequence"/>
</dbReference>
<accession>A0AAV8UW06</accession>
<evidence type="ECO:0000256" key="1">
    <source>
        <dbReference type="ARBA" id="ARBA00004496"/>
    </source>
</evidence>
<keyword evidence="3" id="KW-0378">Hydrolase</keyword>
<protein>
    <recommendedName>
        <fullName evidence="6">Tyrosine-protein phosphatase domain-containing protein</fullName>
    </recommendedName>
</protein>
<dbReference type="AlphaFoldDB" id="A0AAV8UW06"/>
<dbReference type="CDD" id="cd14501">
    <property type="entry name" value="PFA-DSP"/>
    <property type="match status" value="1"/>
</dbReference>
<dbReference type="EMBL" id="JAMWBK010000003">
    <property type="protein sequence ID" value="KAJ8906780.1"/>
    <property type="molecule type" value="Genomic_DNA"/>
</dbReference>
<sequence>MVVRASDESEPDDIFGGEALCPPERFGIVEPGVCRSNVPLAENFTFVRMLQLKAVLLLSPEIPTRVVSTFFEENKVMVRHLGLKSWRADVSWKPMSEEMVKEGLEFVLDVRNHPLMICDTTGIHLVGTLIGCLRRLQDWNLNSIVNEYRSFAWSKTRYSNEQFFELFDIDLIKFPEHMPSWFVEERRINAEEQEEFELLRSQNALGHDGERLGGVDMPDYIRYYYSRGVLLNTTVHKRRERAKGVPPAGPS</sequence>
<evidence type="ECO:0008006" key="6">
    <source>
        <dbReference type="Google" id="ProtNLM"/>
    </source>
</evidence>
<organism evidence="4 5">
    <name type="scientific">Rhodosorus marinus</name>
    <dbReference type="NCBI Taxonomy" id="101924"/>
    <lineage>
        <taxon>Eukaryota</taxon>
        <taxon>Rhodophyta</taxon>
        <taxon>Stylonematophyceae</taxon>
        <taxon>Stylonematales</taxon>
        <taxon>Stylonemataceae</taxon>
        <taxon>Rhodosorus</taxon>
    </lineage>
</organism>
<evidence type="ECO:0000256" key="2">
    <source>
        <dbReference type="ARBA" id="ARBA00022490"/>
    </source>
</evidence>
<gene>
    <name evidence="4" type="ORF">NDN08_003266</name>
</gene>
<name>A0AAV8UW06_9RHOD</name>
<evidence type="ECO:0000313" key="5">
    <source>
        <dbReference type="Proteomes" id="UP001157974"/>
    </source>
</evidence>
<dbReference type="Pfam" id="PF03162">
    <property type="entry name" value="Y_phosphatase2"/>
    <property type="match status" value="1"/>
</dbReference>
<reference evidence="4 5" key="1">
    <citation type="journal article" date="2023" name="Nat. Commun.">
        <title>Origin of minicircular mitochondrial genomes in red algae.</title>
        <authorList>
            <person name="Lee Y."/>
            <person name="Cho C.H."/>
            <person name="Lee Y.M."/>
            <person name="Park S.I."/>
            <person name="Yang J.H."/>
            <person name="West J.A."/>
            <person name="Bhattacharya D."/>
            <person name="Yoon H.S."/>
        </authorList>
    </citation>
    <scope>NUCLEOTIDE SEQUENCE [LARGE SCALE GENOMIC DNA]</scope>
    <source>
        <strain evidence="4 5">CCMP1338</strain>
        <tissue evidence="4">Whole cell</tissue>
    </source>
</reference>
<comment type="caution">
    <text evidence="4">The sequence shown here is derived from an EMBL/GenBank/DDBJ whole genome shotgun (WGS) entry which is preliminary data.</text>
</comment>
<dbReference type="PANTHER" id="PTHR31126">
    <property type="entry name" value="TYROSINE-PROTEIN PHOSPHATASE"/>
    <property type="match status" value="1"/>
</dbReference>
<comment type="subcellular location">
    <subcellularLocation>
        <location evidence="1">Cytoplasm</location>
    </subcellularLocation>
</comment>
<keyword evidence="2" id="KW-0963">Cytoplasm</keyword>
<dbReference type="InterPro" id="IPR029021">
    <property type="entry name" value="Prot-tyrosine_phosphatase-like"/>
</dbReference>
<dbReference type="Gene3D" id="3.90.190.10">
    <property type="entry name" value="Protein tyrosine phosphatase superfamily"/>
    <property type="match status" value="1"/>
</dbReference>
<dbReference type="PANTHER" id="PTHR31126:SF18">
    <property type="entry name" value="PROTEIN-TYROSINE-PHOSPHATASE"/>
    <property type="match status" value="1"/>
</dbReference>
<proteinExistence type="predicted"/>
<keyword evidence="5" id="KW-1185">Reference proteome</keyword>
<evidence type="ECO:0000256" key="3">
    <source>
        <dbReference type="ARBA" id="ARBA00022801"/>
    </source>
</evidence>
<evidence type="ECO:0000313" key="4">
    <source>
        <dbReference type="EMBL" id="KAJ8906780.1"/>
    </source>
</evidence>
<dbReference type="SUPFAM" id="SSF52799">
    <property type="entry name" value="(Phosphotyrosine protein) phosphatases II"/>
    <property type="match status" value="1"/>
</dbReference>
<dbReference type="GO" id="GO:0016791">
    <property type="term" value="F:phosphatase activity"/>
    <property type="evidence" value="ECO:0007669"/>
    <property type="project" value="TreeGrafter"/>
</dbReference>
<dbReference type="InterPro" id="IPR004861">
    <property type="entry name" value="Siw14-like"/>
</dbReference>